<feature type="region of interest" description="Disordered" evidence="1">
    <location>
        <begin position="173"/>
        <end position="192"/>
    </location>
</feature>
<dbReference type="GO" id="GO:0034198">
    <property type="term" value="P:cellular response to amino acid starvation"/>
    <property type="evidence" value="ECO:0007669"/>
    <property type="project" value="TreeGrafter"/>
</dbReference>
<comment type="caution">
    <text evidence="2">The sequence shown here is derived from an EMBL/GenBank/DDBJ whole genome shotgun (WGS) entry which is preliminary data.</text>
</comment>
<dbReference type="PANTHER" id="PTHR31581">
    <property type="entry name" value="KICSTOR COMPLEX PROTEIN C12ORF66"/>
    <property type="match status" value="1"/>
</dbReference>
<feature type="region of interest" description="Disordered" evidence="1">
    <location>
        <begin position="674"/>
        <end position="731"/>
    </location>
</feature>
<dbReference type="Gene3D" id="3.30.450.240">
    <property type="match status" value="1"/>
</dbReference>
<gene>
    <name evidence="2" type="ORF">PFR002_LOCUS7287</name>
</gene>
<dbReference type="Gene3D" id="1.10.3450.30">
    <property type="match status" value="2"/>
</dbReference>
<dbReference type="EMBL" id="CANTFK010000943">
    <property type="protein sequence ID" value="CAI5733775.1"/>
    <property type="molecule type" value="Genomic_DNA"/>
</dbReference>
<dbReference type="Proteomes" id="UP001159659">
    <property type="component" value="Unassembled WGS sequence"/>
</dbReference>
<reference evidence="2" key="1">
    <citation type="submission" date="2022-12" db="EMBL/GenBank/DDBJ databases">
        <authorList>
            <person name="Webb A."/>
        </authorList>
    </citation>
    <scope>NUCLEOTIDE SEQUENCE</scope>
    <source>
        <strain evidence="2">Pf2</strain>
    </source>
</reference>
<accession>A0AAV0UA33</accession>
<protein>
    <submittedName>
        <fullName evidence="2">Uncharacterized protein</fullName>
    </submittedName>
</protein>
<evidence type="ECO:0000256" key="1">
    <source>
        <dbReference type="SAM" id="MobiDB-lite"/>
    </source>
</evidence>
<sequence length="868" mass="96207">MRKTVNPLKAVQSDQSDQSSCVEKQQHSRHYVSTGASPASHMPNLSTLSPIYPLPTSPNSAASSTACDDAIGDLFTRYLPTFFDFLENFQYEKALQILEEEEETQWKSWDAFKVMLKLGASCESTYHLMKYLEAELVQTDTIEKMYDKLVLLMNHLVDELKPIVARQRRHFSVHTSSPSSNTGSRNESVNGSCLGRDGDENGYGMDHMLMMDIATCGDMSYYIELLEQGAKFFSQLRGPMIQIYRGLALSSVPRDYHSMLKRMESLLLCVDTFNHPLLETMKQSFIEELKTVHAAIQCEIRVAEYDFTRSIVALHRFKVQLRSWSDHIDAVSDYPLFEGSGIDFGTGVDGEGLLLDESDENYGITSDSMYSNTSYQSCSSHARDHIRNTSISNDLYNVISGASGGASSSLVESLASYSERFANISRAPYDVAGEMAKLEKYQSGVPCNSSSSPALSEAHSSFRRLLSHSNVLRRSVGLTSALPIRHGFVQKPGDPYIGLGGENSSLPANALEQAILGGEASSTGGSGGGAGASFGTSQGASNGGGIVGGSTNQVAAEMMASSIKNQERDDGFALPVFQWSKRFYRSLVAKFTLYFHHWLEPFEKKTDYLALELSRFIKTPLGISYLQLMDVLLSRRSHREDSHVRVMLILETQALENKGAHYYKNGYRCPNSSNALYTSTDQEKQDKQEGQAKHNSTVSVGYADTLGTSSPSPASSRGGGASPANGRRRSLDHHVNHALFMRVDREENEEQNDFSELWGLRSWPAVFCYPEGSLPPLAHWPNIVSLIMDNRSSLDSVRPVFMHSERRQTTTYHISRVDDAMYLVLLAEGVKKFSEKVAQDFMQIVTENLQHSGVFAPRVLVSTARAST</sequence>
<organism evidence="2 3">
    <name type="scientific">Peronospora farinosa</name>
    <dbReference type="NCBI Taxonomy" id="134698"/>
    <lineage>
        <taxon>Eukaryota</taxon>
        <taxon>Sar</taxon>
        <taxon>Stramenopiles</taxon>
        <taxon>Oomycota</taxon>
        <taxon>Peronosporomycetes</taxon>
        <taxon>Peronosporales</taxon>
        <taxon>Peronosporaceae</taxon>
        <taxon>Peronospora</taxon>
    </lineage>
</organism>
<proteinExistence type="predicted"/>
<dbReference type="SUPFAM" id="SSF158548">
    <property type="entry name" value="FLJ32549 domain-like"/>
    <property type="match status" value="1"/>
</dbReference>
<dbReference type="InterPro" id="IPR018544">
    <property type="entry name" value="KICS_2"/>
</dbReference>
<name>A0AAV0UA33_9STRA</name>
<feature type="compositionally biased region" description="Polar residues" evidence="1">
    <location>
        <begin position="173"/>
        <end position="191"/>
    </location>
</feature>
<evidence type="ECO:0000313" key="3">
    <source>
        <dbReference type="Proteomes" id="UP001159659"/>
    </source>
</evidence>
<dbReference type="GO" id="GO:0061462">
    <property type="term" value="P:protein localization to lysosome"/>
    <property type="evidence" value="ECO:0007669"/>
    <property type="project" value="TreeGrafter"/>
</dbReference>
<dbReference type="GO" id="GO:1904262">
    <property type="term" value="P:negative regulation of TORC1 signaling"/>
    <property type="evidence" value="ECO:0007669"/>
    <property type="project" value="TreeGrafter"/>
</dbReference>
<feature type="compositionally biased region" description="Basic and acidic residues" evidence="1">
    <location>
        <begin position="681"/>
        <end position="692"/>
    </location>
</feature>
<dbReference type="AlphaFoldDB" id="A0AAV0UA33"/>
<feature type="region of interest" description="Disordered" evidence="1">
    <location>
        <begin position="1"/>
        <end position="27"/>
    </location>
</feature>
<dbReference type="PANTHER" id="PTHR31581:SF1">
    <property type="entry name" value="KICSTOR SUBUNIT 2"/>
    <property type="match status" value="1"/>
</dbReference>
<dbReference type="SUPFAM" id="SSF160651">
    <property type="entry name" value="FLJ32549 C-terminal domain-like"/>
    <property type="match status" value="1"/>
</dbReference>
<dbReference type="InterPro" id="IPR038060">
    <property type="entry name" value="C12orf66-like_central_sf"/>
</dbReference>
<evidence type="ECO:0000313" key="2">
    <source>
        <dbReference type="EMBL" id="CAI5733775.1"/>
    </source>
</evidence>
<dbReference type="GO" id="GO:0042149">
    <property type="term" value="P:cellular response to glucose starvation"/>
    <property type="evidence" value="ECO:0007669"/>
    <property type="project" value="TreeGrafter"/>
</dbReference>
<dbReference type="Pfam" id="PF09404">
    <property type="entry name" value="C12orf66_like"/>
    <property type="match status" value="2"/>
</dbReference>